<protein>
    <submittedName>
        <fullName evidence="1">Uncharacterized protein</fullName>
    </submittedName>
</protein>
<dbReference type="Proteomes" id="UP000184749">
    <property type="component" value="Plasmid pRgalIE4872c"/>
</dbReference>
<proteinExistence type="predicted"/>
<dbReference type="AlphaFoldDB" id="A0A1L5NR97"/>
<name>A0A1L5NR97_9HYPH</name>
<evidence type="ECO:0000313" key="1">
    <source>
        <dbReference type="EMBL" id="APO70430.1"/>
    </source>
</evidence>
<keyword evidence="1" id="KW-0614">Plasmid</keyword>
<evidence type="ECO:0000313" key="2">
    <source>
        <dbReference type="Proteomes" id="UP000184749"/>
    </source>
</evidence>
<sequence length="107" mass="12028">MRSGAITPTPTPAAGTVSRETLYKWMSDAGLWLSRKQRRTSYQLRSRREAFGELLQKAVHGRRLFEHDSIATVDLCESGQICVVRTSVRRKSAAITIRCANRGQLAH</sequence>
<reference evidence="1 2" key="1">
    <citation type="submission" date="2016-09" db="EMBL/GenBank/DDBJ databases">
        <title>The complete genome sequences of Rhizobium gallicum, symbiovars gallicum and phaseoli, symbionts associated to common bean (Phaseolus vulgaris).</title>
        <authorList>
            <person name="Bustos P."/>
            <person name="Santamaria R.I."/>
            <person name="Perez-Carrascal O.M."/>
            <person name="Juarez S."/>
            <person name="Lozano L."/>
            <person name="Martinez-Flores I."/>
            <person name="Martinez-Romero E."/>
            <person name="Cevallos M."/>
            <person name="Romero D."/>
            <person name="Davila G."/>
            <person name="Gonzalez V."/>
        </authorList>
    </citation>
    <scope>NUCLEOTIDE SEQUENCE [LARGE SCALE GENOMIC DNA]</scope>
    <source>
        <strain evidence="1 2">IE4872</strain>
        <plasmid evidence="2">prgalie4872c</plasmid>
    </source>
</reference>
<dbReference type="EMBL" id="CP017104">
    <property type="protein sequence ID" value="APO70430.1"/>
    <property type="molecule type" value="Genomic_DNA"/>
</dbReference>
<organism evidence="1 2">
    <name type="scientific">Rhizobium gallicum</name>
    <dbReference type="NCBI Taxonomy" id="56730"/>
    <lineage>
        <taxon>Bacteria</taxon>
        <taxon>Pseudomonadati</taxon>
        <taxon>Pseudomonadota</taxon>
        <taxon>Alphaproteobacteria</taxon>
        <taxon>Hyphomicrobiales</taxon>
        <taxon>Rhizobiaceae</taxon>
        <taxon>Rhizobium/Agrobacterium group</taxon>
        <taxon>Rhizobium</taxon>
    </lineage>
</organism>
<accession>A0A1L5NR97</accession>
<geneLocation type="plasmid" evidence="2">
    <name>prgalie4872c</name>
</geneLocation>
<gene>
    <name evidence="1" type="ORF">IE4872_PC00414</name>
</gene>